<evidence type="ECO:0000259" key="1">
    <source>
        <dbReference type="PROSITE" id="PS50943"/>
    </source>
</evidence>
<organism evidence="2 3">
    <name type="scientific">Micromonospora craterilacus</name>
    <dbReference type="NCBI Taxonomy" id="1655439"/>
    <lineage>
        <taxon>Bacteria</taxon>
        <taxon>Bacillati</taxon>
        <taxon>Actinomycetota</taxon>
        <taxon>Actinomycetes</taxon>
        <taxon>Micromonosporales</taxon>
        <taxon>Micromonosporaceae</taxon>
        <taxon>Micromonospora</taxon>
    </lineage>
</organism>
<dbReference type="CDD" id="cd00093">
    <property type="entry name" value="HTH_XRE"/>
    <property type="match status" value="1"/>
</dbReference>
<dbReference type="RefSeq" id="WP_111217520.1">
    <property type="nucleotide sequence ID" value="NZ_POTY01000207.1"/>
</dbReference>
<reference evidence="2 3" key="1">
    <citation type="submission" date="2018-01" db="EMBL/GenBank/DDBJ databases">
        <title>Draft genome sequence of Jishengella sp. NA12.</title>
        <authorList>
            <person name="Sahin N."/>
            <person name="Ay H."/>
            <person name="Saygin H."/>
        </authorList>
    </citation>
    <scope>NUCLEOTIDE SEQUENCE [LARGE SCALE GENOMIC DNA]</scope>
    <source>
        <strain evidence="2 3">NA12</strain>
    </source>
</reference>
<keyword evidence="3" id="KW-1185">Reference proteome</keyword>
<dbReference type="Proteomes" id="UP000248924">
    <property type="component" value="Unassembled WGS sequence"/>
</dbReference>
<gene>
    <name evidence="2" type="ORF">C1I95_25820</name>
</gene>
<dbReference type="PROSITE" id="PS50943">
    <property type="entry name" value="HTH_CROC1"/>
    <property type="match status" value="1"/>
</dbReference>
<accession>A0A2W2E710</accession>
<comment type="caution">
    <text evidence="2">The sequence shown here is derived from an EMBL/GenBank/DDBJ whole genome shotgun (WGS) entry which is preliminary data.</text>
</comment>
<dbReference type="OrthoDB" id="3396200at2"/>
<dbReference type="AlphaFoldDB" id="A0A2W2E710"/>
<evidence type="ECO:0000313" key="2">
    <source>
        <dbReference type="EMBL" id="PZG12469.1"/>
    </source>
</evidence>
<dbReference type="InterPro" id="IPR001387">
    <property type="entry name" value="Cro/C1-type_HTH"/>
</dbReference>
<dbReference type="GO" id="GO:0003677">
    <property type="term" value="F:DNA binding"/>
    <property type="evidence" value="ECO:0007669"/>
    <property type="project" value="InterPro"/>
</dbReference>
<dbReference type="SMART" id="SM00530">
    <property type="entry name" value="HTH_XRE"/>
    <property type="match status" value="1"/>
</dbReference>
<dbReference type="EMBL" id="POTY01000207">
    <property type="protein sequence ID" value="PZG12469.1"/>
    <property type="molecule type" value="Genomic_DNA"/>
</dbReference>
<sequence>MRYAHANVEIDGAKLRELRKEAGLNIVQLASKIGVSFSYLAAIERGERPTVAPARYITICDALGVEDRTTLHASRVAAA</sequence>
<dbReference type="Pfam" id="PF13560">
    <property type="entry name" value="HTH_31"/>
    <property type="match status" value="1"/>
</dbReference>
<evidence type="ECO:0000313" key="3">
    <source>
        <dbReference type="Proteomes" id="UP000248924"/>
    </source>
</evidence>
<name>A0A2W2E710_9ACTN</name>
<proteinExistence type="predicted"/>
<dbReference type="SUPFAM" id="SSF47413">
    <property type="entry name" value="lambda repressor-like DNA-binding domains"/>
    <property type="match status" value="1"/>
</dbReference>
<dbReference type="InterPro" id="IPR010982">
    <property type="entry name" value="Lambda_DNA-bd_dom_sf"/>
</dbReference>
<dbReference type="Gene3D" id="1.10.260.40">
    <property type="entry name" value="lambda repressor-like DNA-binding domains"/>
    <property type="match status" value="1"/>
</dbReference>
<feature type="domain" description="HTH cro/C1-type" evidence="1">
    <location>
        <begin position="15"/>
        <end position="71"/>
    </location>
</feature>
<protein>
    <recommendedName>
        <fullName evidence="1">HTH cro/C1-type domain-containing protein</fullName>
    </recommendedName>
</protein>